<dbReference type="Proteomes" id="UP000070700">
    <property type="component" value="Unassembled WGS sequence"/>
</dbReference>
<dbReference type="InParanoid" id="A0A194X3A8"/>
<evidence type="ECO:0000313" key="2">
    <source>
        <dbReference type="EMBL" id="KUJ14307.1"/>
    </source>
</evidence>
<evidence type="ECO:0000256" key="1">
    <source>
        <dbReference type="SAM" id="MobiDB-lite"/>
    </source>
</evidence>
<name>A0A194X3A8_MOLSC</name>
<dbReference type="AlphaFoldDB" id="A0A194X3A8"/>
<feature type="region of interest" description="Disordered" evidence="1">
    <location>
        <begin position="1"/>
        <end position="37"/>
    </location>
</feature>
<proteinExistence type="predicted"/>
<dbReference type="RefSeq" id="XP_018068662.1">
    <property type="nucleotide sequence ID" value="XM_018213231.1"/>
</dbReference>
<dbReference type="GeneID" id="28822957"/>
<gene>
    <name evidence="2" type="ORF">LY89DRAFT_671672</name>
</gene>
<evidence type="ECO:0000313" key="3">
    <source>
        <dbReference type="Proteomes" id="UP000070700"/>
    </source>
</evidence>
<accession>A0A194X3A8</accession>
<keyword evidence="3" id="KW-1185">Reference proteome</keyword>
<sequence>MESSSPAPFKAFEKGTAADRIPSFLPNNMQHGGLPNETHSALQTHTVVSKDEVIPSGNSNDSNQKKDGHVRNRKYKKDSKHQATYSLGHSIMLPSMINTATGTGYTHHFQPFIATSQSTKIVEIVPVSTLTSDQDSGAFTLAHDHLEGTKPITKLEGIDRSLEVNTNNHIPESFYVISPSIGDDSMMEEILLGIGSQFEACSSVSSINADDLLAMKGTLSEE</sequence>
<protein>
    <submittedName>
        <fullName evidence="2">Uncharacterized protein</fullName>
    </submittedName>
</protein>
<dbReference type="KEGG" id="psco:LY89DRAFT_671672"/>
<dbReference type="EMBL" id="KQ947420">
    <property type="protein sequence ID" value="KUJ14307.1"/>
    <property type="molecule type" value="Genomic_DNA"/>
</dbReference>
<reference evidence="2 3" key="1">
    <citation type="submission" date="2015-10" db="EMBL/GenBank/DDBJ databases">
        <title>Full genome of DAOMC 229536 Phialocephala scopiformis, a fungal endophyte of spruce producing the potent anti-insectan compound rugulosin.</title>
        <authorList>
            <consortium name="DOE Joint Genome Institute"/>
            <person name="Walker A.K."/>
            <person name="Frasz S.L."/>
            <person name="Seifert K.A."/>
            <person name="Miller J.D."/>
            <person name="Mondo S.J."/>
            <person name="Labutti K."/>
            <person name="Lipzen A."/>
            <person name="Dockter R."/>
            <person name="Kennedy M."/>
            <person name="Grigoriev I.V."/>
            <person name="Spatafora J.W."/>
        </authorList>
    </citation>
    <scope>NUCLEOTIDE SEQUENCE [LARGE SCALE GENOMIC DNA]</scope>
    <source>
        <strain evidence="2 3">CBS 120377</strain>
    </source>
</reference>
<feature type="region of interest" description="Disordered" evidence="1">
    <location>
        <begin position="50"/>
        <end position="81"/>
    </location>
</feature>
<organism evidence="2 3">
    <name type="scientific">Mollisia scopiformis</name>
    <name type="common">Conifer needle endophyte fungus</name>
    <name type="synonym">Phialocephala scopiformis</name>
    <dbReference type="NCBI Taxonomy" id="149040"/>
    <lineage>
        <taxon>Eukaryota</taxon>
        <taxon>Fungi</taxon>
        <taxon>Dikarya</taxon>
        <taxon>Ascomycota</taxon>
        <taxon>Pezizomycotina</taxon>
        <taxon>Leotiomycetes</taxon>
        <taxon>Helotiales</taxon>
        <taxon>Mollisiaceae</taxon>
        <taxon>Mollisia</taxon>
    </lineage>
</organism>